<dbReference type="Gene3D" id="1.20.1640.10">
    <property type="entry name" value="Multidrug efflux transporter AcrB transmembrane domain"/>
    <property type="match status" value="2"/>
</dbReference>
<dbReference type="SUPFAM" id="SSF82693">
    <property type="entry name" value="Multidrug efflux transporter AcrB pore domain, PN1, PN2, PC1 and PC2 subdomains"/>
    <property type="match status" value="2"/>
</dbReference>
<dbReference type="GO" id="GO:0005886">
    <property type="term" value="C:plasma membrane"/>
    <property type="evidence" value="ECO:0007669"/>
    <property type="project" value="TreeGrafter"/>
</dbReference>
<dbReference type="Gene3D" id="3.30.2090.10">
    <property type="entry name" value="Multidrug efflux transporter AcrB TolC docking domain, DN and DC subdomains"/>
    <property type="match status" value="2"/>
</dbReference>
<dbReference type="InterPro" id="IPR001036">
    <property type="entry name" value="Acrflvin-R"/>
</dbReference>
<keyword evidence="1" id="KW-1133">Transmembrane helix</keyword>
<feature type="transmembrane region" description="Helical" evidence="1">
    <location>
        <begin position="988"/>
        <end position="1014"/>
    </location>
</feature>
<dbReference type="InterPro" id="IPR027463">
    <property type="entry name" value="AcrB_DN_DC_subdom"/>
</dbReference>
<comment type="caution">
    <text evidence="2">The sequence shown here is derived from an EMBL/GenBank/DDBJ whole genome shotgun (WGS) entry which is preliminary data.</text>
</comment>
<dbReference type="Pfam" id="PF00873">
    <property type="entry name" value="ACR_tran"/>
    <property type="match status" value="1"/>
</dbReference>
<dbReference type="AlphaFoldDB" id="A0AAW3ZU60"/>
<dbReference type="Gene3D" id="3.30.70.1320">
    <property type="entry name" value="Multidrug efflux transporter AcrB pore domain like"/>
    <property type="match status" value="1"/>
</dbReference>
<keyword evidence="1" id="KW-0812">Transmembrane</keyword>
<feature type="transmembrane region" description="Helical" evidence="1">
    <location>
        <begin position="855"/>
        <end position="879"/>
    </location>
</feature>
<feature type="transmembrane region" description="Helical" evidence="1">
    <location>
        <begin position="335"/>
        <end position="354"/>
    </location>
</feature>
<keyword evidence="3" id="KW-1185">Reference proteome</keyword>
<dbReference type="Proteomes" id="UP000613768">
    <property type="component" value="Unassembled WGS sequence"/>
</dbReference>
<reference evidence="2 3" key="1">
    <citation type="submission" date="2020-09" db="EMBL/GenBank/DDBJ databases">
        <title>Pseudoxanthomonas sp. CAU 1598 isolated from sand of Yaerae Beach.</title>
        <authorList>
            <person name="Kim W."/>
        </authorList>
    </citation>
    <scope>NUCLEOTIDE SEQUENCE [LARGE SCALE GENOMIC DNA]</scope>
    <source>
        <strain evidence="2 3">CAU 1598</strain>
    </source>
</reference>
<evidence type="ECO:0000313" key="2">
    <source>
        <dbReference type="EMBL" id="MBD8527872.1"/>
    </source>
</evidence>
<dbReference type="PANTHER" id="PTHR32063:SF33">
    <property type="entry name" value="RND SUPERFAMILY EFFLUX PUMP PERMEASE COMPONENT"/>
    <property type="match status" value="1"/>
</dbReference>
<dbReference type="PRINTS" id="PR00702">
    <property type="entry name" value="ACRIFLAVINRP"/>
</dbReference>
<feature type="transmembrane region" description="Helical" evidence="1">
    <location>
        <begin position="885"/>
        <end position="904"/>
    </location>
</feature>
<feature type="transmembrane region" description="Helical" evidence="1">
    <location>
        <begin position="432"/>
        <end position="453"/>
    </location>
</feature>
<dbReference type="RefSeq" id="WP_192031293.1">
    <property type="nucleotide sequence ID" value="NZ_JACYTR010000069.1"/>
</dbReference>
<feature type="transmembrane region" description="Helical" evidence="1">
    <location>
        <begin position="911"/>
        <end position="936"/>
    </location>
</feature>
<feature type="transmembrane region" description="Helical" evidence="1">
    <location>
        <begin position="460"/>
        <end position="483"/>
    </location>
</feature>
<keyword evidence="1" id="KW-0472">Membrane</keyword>
<dbReference type="PANTHER" id="PTHR32063">
    <property type="match status" value="1"/>
</dbReference>
<feature type="transmembrane region" description="Helical" evidence="1">
    <location>
        <begin position="530"/>
        <end position="548"/>
    </location>
</feature>
<dbReference type="GO" id="GO:0042910">
    <property type="term" value="F:xenobiotic transmembrane transporter activity"/>
    <property type="evidence" value="ECO:0007669"/>
    <property type="project" value="TreeGrafter"/>
</dbReference>
<gene>
    <name evidence="2" type="ORF">IFO71_19165</name>
</gene>
<accession>A0AAW3ZU60</accession>
<evidence type="ECO:0000313" key="3">
    <source>
        <dbReference type="Proteomes" id="UP000613768"/>
    </source>
</evidence>
<dbReference type="Gene3D" id="3.30.70.1440">
    <property type="entry name" value="Multidrug efflux transporter AcrB pore domain"/>
    <property type="match status" value="1"/>
</dbReference>
<sequence length="1035" mass="111542">MSRPRPGVISWMTRHGVSANLLMLVLLVGGFLASLQIKKEVFPEFSLDMVAVSVGYPGASPEDVEQGIVLVVEEALQGIDGVEEITSIASEGMAQINAELSADADPSTVFQDIQQAVSRINTFPADAEQPNVALAKRVRDVLNILIYGDTSEVVLHELAESVRDQLLSTEGVTQVELQGSRDYRIHIDVPSARLQAHGLTLRQVADKLSSSAVDASGGSVETRAGEILVRVDERRDLAREFADLPVISAADGTVVRLGEIATVRESFDETQDVSASFDGQPAIGLQVFRIGEQTPIGVSTAAREALEQIRSALPAGIDVVVLNDQSEIYQQRLDLLMKNAFIGLVLVFALMALFLEFKLAFWVTMGIPISFLGAMLFLPGMGASINMISMFAFIISLGIVVDDAVVVGENVYEYRQQGMSFLEAAIEGARDVAVPVTFSVLTNLIAFLPLLFVPGFLGKIWGVIPLVVCTVFVISLVESLLILPAHLAHSKPLQRSSRLRQWQQRFSAGFSSWVISRYQPLVERAVAHRYLSVSIGVAALSVVLAYAASGRMGFELMPTVESDVAEAVAVLPVGTPSDRVNAAARQIEAAAAAIVAEQGGDALSRGIFTRINENQIRVQIFLTDATVRPIGTSAVTDLWRRQTPAIADAQFVRFAADSGGPGGGPALTIELSHRDVAVLDQASSALAAVLTEYPNVADVDDGFQAGKNQFNLTVLDAGRSLGLSAREIATQVRSAFFGAEVLRQQRGRNEVRVLVRLPESERAEVSDVTRLLIRTPAGTYVPLDTVARIESGHAYDTISRRDGRRTVQVSANVTPRSEANQVLTSVQAEILPQLQRDFPGLSYSLEGRQADMREAIASLALGFVLALGLIYVLLAIPFASYVQPAIVMFAIPFGVFGAIIGHVLMGYSMSIISIMGIIALSGVVVNDSLVMVHYANQRRALGDSAFEAIVHSGARRFRPILLTTLSTFGGLAPMIFETSRQARFMIPMAISVGYGILFATAITLLLVPCLYMIVEDIRGRLGMGAQLFEAPEVRA</sequence>
<dbReference type="SUPFAM" id="SSF82714">
    <property type="entry name" value="Multidrug efflux transporter AcrB TolC docking domain, DN and DC subdomains"/>
    <property type="match status" value="2"/>
</dbReference>
<dbReference type="EMBL" id="JACYTR010000069">
    <property type="protein sequence ID" value="MBD8527872.1"/>
    <property type="molecule type" value="Genomic_DNA"/>
</dbReference>
<feature type="transmembrane region" description="Helical" evidence="1">
    <location>
        <begin position="956"/>
        <end position="976"/>
    </location>
</feature>
<feature type="transmembrane region" description="Helical" evidence="1">
    <location>
        <begin position="20"/>
        <end position="37"/>
    </location>
</feature>
<evidence type="ECO:0000256" key="1">
    <source>
        <dbReference type="SAM" id="Phobius"/>
    </source>
</evidence>
<dbReference type="Gene3D" id="3.30.70.1430">
    <property type="entry name" value="Multidrug efflux transporter AcrB pore domain"/>
    <property type="match status" value="2"/>
</dbReference>
<protein>
    <submittedName>
        <fullName evidence="2">Efflux RND transporter permease subunit</fullName>
    </submittedName>
</protein>
<dbReference type="SUPFAM" id="SSF82866">
    <property type="entry name" value="Multidrug efflux transporter AcrB transmembrane domain"/>
    <property type="match status" value="2"/>
</dbReference>
<name>A0AAW3ZU60_9GAMM</name>
<organism evidence="2 3">
    <name type="scientific">Pseudomarimonas arenosa</name>
    <dbReference type="NCBI Taxonomy" id="2774145"/>
    <lineage>
        <taxon>Bacteria</taxon>
        <taxon>Pseudomonadati</taxon>
        <taxon>Pseudomonadota</taxon>
        <taxon>Gammaproteobacteria</taxon>
        <taxon>Lysobacterales</taxon>
        <taxon>Lysobacteraceae</taxon>
        <taxon>Pseudomarimonas</taxon>
    </lineage>
</organism>
<proteinExistence type="predicted"/>